<organism evidence="4">
    <name type="scientific">Oryza meridionalis</name>
    <dbReference type="NCBI Taxonomy" id="40149"/>
    <lineage>
        <taxon>Eukaryota</taxon>
        <taxon>Viridiplantae</taxon>
        <taxon>Streptophyta</taxon>
        <taxon>Embryophyta</taxon>
        <taxon>Tracheophyta</taxon>
        <taxon>Spermatophyta</taxon>
        <taxon>Magnoliopsida</taxon>
        <taxon>Liliopsida</taxon>
        <taxon>Poales</taxon>
        <taxon>Poaceae</taxon>
        <taxon>BOP clade</taxon>
        <taxon>Oryzoideae</taxon>
        <taxon>Oryzeae</taxon>
        <taxon>Oryzinae</taxon>
        <taxon>Oryza</taxon>
    </lineage>
</organism>
<feature type="compositionally biased region" description="Basic residues" evidence="2">
    <location>
        <begin position="362"/>
        <end position="373"/>
    </location>
</feature>
<dbReference type="GO" id="GO:0051276">
    <property type="term" value="P:chromosome organization"/>
    <property type="evidence" value="ECO:0007669"/>
    <property type="project" value="TreeGrafter"/>
</dbReference>
<dbReference type="PANTHER" id="PTHR34810">
    <property type="entry name" value="DNA-BINDING PROTEIN BIN4"/>
    <property type="match status" value="1"/>
</dbReference>
<feature type="compositionally biased region" description="Basic and acidic residues" evidence="2">
    <location>
        <begin position="380"/>
        <end position="397"/>
    </location>
</feature>
<reference evidence="4" key="1">
    <citation type="submission" date="2015-04" db="UniProtKB">
        <authorList>
            <consortium name="EnsemblPlants"/>
        </authorList>
    </citation>
    <scope>IDENTIFICATION</scope>
</reference>
<feature type="region of interest" description="Disordered" evidence="2">
    <location>
        <begin position="552"/>
        <end position="627"/>
    </location>
</feature>
<keyword evidence="5" id="KW-1185">Reference proteome</keyword>
<reference evidence="4" key="2">
    <citation type="submission" date="2018-05" db="EMBL/GenBank/DDBJ databases">
        <title>OmerRS3 (Oryza meridionalis Reference Sequence Version 3).</title>
        <authorList>
            <person name="Zhang J."/>
            <person name="Kudrna D."/>
            <person name="Lee S."/>
            <person name="Talag J."/>
            <person name="Welchert J."/>
            <person name="Wing R.A."/>
        </authorList>
    </citation>
    <scope>NUCLEOTIDE SEQUENCE [LARGE SCALE GENOMIC DNA]</scope>
    <source>
        <strain evidence="4">OR44</strain>
    </source>
</reference>
<dbReference type="STRING" id="40149.A0A0E0CCL7"/>
<dbReference type="Gramene" id="OMERI01G39870.2">
    <property type="protein sequence ID" value="OMERI01G39870.2"/>
    <property type="gene ID" value="OMERI01G39870"/>
</dbReference>
<sequence>MGSGSPCASCKLLRRRCTKDCIFAPFFPADDPHKFAIVHKVFGASNVSKMLQELPAQQQGDAVSSLVYEANDRMRDPVYGCVGPGPSPSCRTRCHSCRCSSPSHRARSSASRCSTAMATRTRRIRTTTRTLAPARRLPGSRLPSRLDSVSASAPPPRLPSLALLPQSCWLSPSAGDRSHRPAAWALGTGLPGKGRQGGVEATPPFCRRRVPSAPPHSPPLPLLDDRRPRPRPTSSLAPSLALLLPSKVQRTTQRKILGYATGCHLPSPPVLRSAGPCSGFPSIVSSEGVLREGGAGMGEEEDPDWLRAFQPPTTSTVMLSSDSYDSPENSPTRTTPSGEEQKGENKASSDHVGDGDVAAPNKGKKATPTRRKTPTSQEDAFGKDEKPTMESNQDKPAKRSTPKKLVKLPSSSNASKVTGPKAGPDQIDDTLEHREEGVAEVDMQDKLTEHSVSQRLPLIIPDKVQRSKALIECDGDSIDLSGDVGAVGRIVISNSPNGNQDLLLDLKGTIYKSTIVPSRTFCVIESIMNDFIQLEPQSNLFEAETMMEGTLDGFTFDSDEEGDKLPEPHASQNDQNNEDGDQPKAKTKRKAEKPAGKGQKKAKVAGKATKKGTRKTQTTKRTKKAKK</sequence>
<dbReference type="GO" id="GO:0042023">
    <property type="term" value="P:DNA endoreduplication"/>
    <property type="evidence" value="ECO:0007669"/>
    <property type="project" value="InterPro"/>
</dbReference>
<feature type="compositionally biased region" description="Low complexity" evidence="2">
    <location>
        <begin position="131"/>
        <end position="152"/>
    </location>
</feature>
<feature type="domain" description="LOB" evidence="3">
    <location>
        <begin position="5"/>
        <end position="106"/>
    </location>
</feature>
<dbReference type="GO" id="GO:0003690">
    <property type="term" value="F:double-stranded DNA binding"/>
    <property type="evidence" value="ECO:0007669"/>
    <property type="project" value="InterPro"/>
</dbReference>
<dbReference type="AlphaFoldDB" id="A0A0E0CCL7"/>
<dbReference type="GO" id="GO:0009330">
    <property type="term" value="C:DNA topoisomerase type II (double strand cut, ATP-hydrolyzing) complex"/>
    <property type="evidence" value="ECO:0007669"/>
    <property type="project" value="InterPro"/>
</dbReference>
<feature type="compositionally biased region" description="Basic residues" evidence="2">
    <location>
        <begin position="598"/>
        <end position="627"/>
    </location>
</feature>
<dbReference type="InterPro" id="IPR004883">
    <property type="entry name" value="LOB"/>
</dbReference>
<evidence type="ECO:0000259" key="3">
    <source>
        <dbReference type="PROSITE" id="PS50891"/>
    </source>
</evidence>
<evidence type="ECO:0000313" key="4">
    <source>
        <dbReference type="EnsemblPlants" id="OMERI01G39870.3"/>
    </source>
</evidence>
<feature type="compositionally biased region" description="Pro residues" evidence="2">
    <location>
        <begin position="212"/>
        <end position="221"/>
    </location>
</feature>
<dbReference type="Pfam" id="PF03195">
    <property type="entry name" value="LOB"/>
    <property type="match status" value="1"/>
</dbReference>
<dbReference type="InterPro" id="IPR033246">
    <property type="entry name" value="BIN4"/>
</dbReference>
<feature type="compositionally biased region" description="Polar residues" evidence="2">
    <location>
        <begin position="315"/>
        <end position="338"/>
    </location>
</feature>
<name>A0A0E0CCL7_9ORYZ</name>
<evidence type="ECO:0000256" key="2">
    <source>
        <dbReference type="SAM" id="MobiDB-lite"/>
    </source>
</evidence>
<evidence type="ECO:0000313" key="5">
    <source>
        <dbReference type="Proteomes" id="UP000008021"/>
    </source>
</evidence>
<dbReference type="GO" id="GO:0005634">
    <property type="term" value="C:nucleus"/>
    <property type="evidence" value="ECO:0007669"/>
    <property type="project" value="TreeGrafter"/>
</dbReference>
<feature type="region of interest" description="Disordered" evidence="2">
    <location>
        <begin position="131"/>
        <end position="154"/>
    </location>
</feature>
<evidence type="ECO:0000256" key="1">
    <source>
        <dbReference type="ARBA" id="ARBA00005474"/>
    </source>
</evidence>
<dbReference type="EnsemblPlants" id="OMERI01G39870.2">
    <property type="protein sequence ID" value="OMERI01G39870.2"/>
    <property type="gene ID" value="OMERI01G39870"/>
</dbReference>
<dbReference type="Proteomes" id="UP000008021">
    <property type="component" value="Chromosome 1"/>
</dbReference>
<comment type="similarity">
    <text evidence="1">Belongs to the LOB domain-containing protein family.</text>
</comment>
<feature type="compositionally biased region" description="Basic and acidic residues" evidence="2">
    <location>
        <begin position="339"/>
        <end position="354"/>
    </location>
</feature>
<feature type="region of interest" description="Disordered" evidence="2">
    <location>
        <begin position="315"/>
        <end position="428"/>
    </location>
</feature>
<proteinExistence type="inferred from homology"/>
<dbReference type="Gramene" id="OMERI01G39870.3">
    <property type="protein sequence ID" value="OMERI01G39870.3"/>
    <property type="gene ID" value="OMERI01G39870"/>
</dbReference>
<accession>A0A0E0CCL7</accession>
<protein>
    <recommendedName>
        <fullName evidence="3">LOB domain-containing protein</fullName>
    </recommendedName>
</protein>
<dbReference type="EnsemblPlants" id="OMERI01G39870.3">
    <property type="protein sequence ID" value="OMERI01G39870.3"/>
    <property type="gene ID" value="OMERI01G39870"/>
</dbReference>
<dbReference type="eggNOG" id="ENOG502QTVM">
    <property type="taxonomic scope" value="Eukaryota"/>
</dbReference>
<dbReference type="PANTHER" id="PTHR34810:SF1">
    <property type="entry name" value="DNA-BINDING PROTEIN BIN4"/>
    <property type="match status" value="1"/>
</dbReference>
<dbReference type="PROSITE" id="PS50891">
    <property type="entry name" value="LOB"/>
    <property type="match status" value="1"/>
</dbReference>
<feature type="region of interest" description="Disordered" evidence="2">
    <location>
        <begin position="187"/>
        <end position="238"/>
    </location>
</feature>